<dbReference type="Proteomes" id="UP001295469">
    <property type="component" value="Chromosome C05"/>
</dbReference>
<feature type="compositionally biased region" description="Basic residues" evidence="1">
    <location>
        <begin position="79"/>
        <end position="89"/>
    </location>
</feature>
<sequence length="102" mass="12532">MLLGWVVEVFKVSGSFIKGVFRGFVETVWMQVLERGTQERVFEKVEQLREDMEKLRKEREEKKEEEERKKQVEEEEKRERKKARRRRSGGRWTKPWRGYVSL</sequence>
<proteinExistence type="predicted"/>
<gene>
    <name evidence="2" type="ORF">DARMORV10_C05P17630.1</name>
</gene>
<accession>A0A816KTD2</accession>
<feature type="region of interest" description="Disordered" evidence="1">
    <location>
        <begin position="56"/>
        <end position="102"/>
    </location>
</feature>
<dbReference type="EMBL" id="HG994369">
    <property type="protein sequence ID" value="CAF1926825.1"/>
    <property type="molecule type" value="Genomic_DNA"/>
</dbReference>
<name>A0A816KTD2_BRANA</name>
<reference evidence="2" key="1">
    <citation type="submission" date="2021-01" db="EMBL/GenBank/DDBJ databases">
        <authorList>
            <consortium name="Genoscope - CEA"/>
            <person name="William W."/>
        </authorList>
    </citation>
    <scope>NUCLEOTIDE SEQUENCE</scope>
</reference>
<protein>
    <submittedName>
        <fullName evidence="2">(rape) hypothetical protein</fullName>
    </submittedName>
</protein>
<evidence type="ECO:0000313" key="2">
    <source>
        <dbReference type="EMBL" id="CAF1926825.1"/>
    </source>
</evidence>
<dbReference type="AlphaFoldDB" id="A0A816KTD2"/>
<feature type="compositionally biased region" description="Basic and acidic residues" evidence="1">
    <location>
        <begin position="56"/>
        <end position="78"/>
    </location>
</feature>
<organism evidence="2">
    <name type="scientific">Brassica napus</name>
    <name type="common">Rape</name>
    <dbReference type="NCBI Taxonomy" id="3708"/>
    <lineage>
        <taxon>Eukaryota</taxon>
        <taxon>Viridiplantae</taxon>
        <taxon>Streptophyta</taxon>
        <taxon>Embryophyta</taxon>
        <taxon>Tracheophyta</taxon>
        <taxon>Spermatophyta</taxon>
        <taxon>Magnoliopsida</taxon>
        <taxon>eudicotyledons</taxon>
        <taxon>Gunneridae</taxon>
        <taxon>Pentapetalae</taxon>
        <taxon>rosids</taxon>
        <taxon>malvids</taxon>
        <taxon>Brassicales</taxon>
        <taxon>Brassicaceae</taxon>
        <taxon>Brassiceae</taxon>
        <taxon>Brassica</taxon>
    </lineage>
</organism>
<evidence type="ECO:0000256" key="1">
    <source>
        <dbReference type="SAM" id="MobiDB-lite"/>
    </source>
</evidence>